<keyword evidence="2" id="KW-1185">Reference proteome</keyword>
<dbReference type="Proteomes" id="UP001215598">
    <property type="component" value="Unassembled WGS sequence"/>
</dbReference>
<evidence type="ECO:0000313" key="2">
    <source>
        <dbReference type="Proteomes" id="UP001215598"/>
    </source>
</evidence>
<dbReference type="EMBL" id="JARKIB010000284">
    <property type="protein sequence ID" value="KAJ7716923.1"/>
    <property type="molecule type" value="Genomic_DNA"/>
</dbReference>
<evidence type="ECO:0000313" key="1">
    <source>
        <dbReference type="EMBL" id="KAJ7716923.1"/>
    </source>
</evidence>
<reference evidence="1" key="1">
    <citation type="submission" date="2023-03" db="EMBL/GenBank/DDBJ databases">
        <title>Massive genome expansion in bonnet fungi (Mycena s.s.) driven by repeated elements and novel gene families across ecological guilds.</title>
        <authorList>
            <consortium name="Lawrence Berkeley National Laboratory"/>
            <person name="Harder C.B."/>
            <person name="Miyauchi S."/>
            <person name="Viragh M."/>
            <person name="Kuo A."/>
            <person name="Thoen E."/>
            <person name="Andreopoulos B."/>
            <person name="Lu D."/>
            <person name="Skrede I."/>
            <person name="Drula E."/>
            <person name="Henrissat B."/>
            <person name="Morin E."/>
            <person name="Kohler A."/>
            <person name="Barry K."/>
            <person name="LaButti K."/>
            <person name="Morin E."/>
            <person name="Salamov A."/>
            <person name="Lipzen A."/>
            <person name="Mereny Z."/>
            <person name="Hegedus B."/>
            <person name="Baldrian P."/>
            <person name="Stursova M."/>
            <person name="Weitz H."/>
            <person name="Taylor A."/>
            <person name="Grigoriev I.V."/>
            <person name="Nagy L.G."/>
            <person name="Martin F."/>
            <person name="Kauserud H."/>
        </authorList>
    </citation>
    <scope>NUCLEOTIDE SEQUENCE</scope>
    <source>
        <strain evidence="1">CBHHK182m</strain>
    </source>
</reference>
<comment type="caution">
    <text evidence="1">The sequence shown here is derived from an EMBL/GenBank/DDBJ whole genome shotgun (WGS) entry which is preliminary data.</text>
</comment>
<dbReference type="AlphaFoldDB" id="A0AAD7MGW5"/>
<name>A0AAD7MGW5_9AGAR</name>
<proteinExistence type="predicted"/>
<protein>
    <submittedName>
        <fullName evidence="1">Uncharacterized protein</fullName>
    </submittedName>
</protein>
<sequence length="209" mass="24381">MWRWESVVQIGREFIGETNPFSLQRRGEISARRAIQAVLRLRIKGKVISQGEMRNLLVLDEKEVNGRILPFRKLSLIKGHPIKALKGPKGLTKEITLNKALIRNTEFRVLSFIWKKRDFNDISVHERAENHTATLRLKQIEHKPVPLTVKVQHKYVVCHIAKFRRIGLLEIDFLQHGALRGLNTAEIEEFQHEWSPHILRHLVGLDIYT</sequence>
<organism evidence="1 2">
    <name type="scientific">Mycena metata</name>
    <dbReference type="NCBI Taxonomy" id="1033252"/>
    <lineage>
        <taxon>Eukaryota</taxon>
        <taxon>Fungi</taxon>
        <taxon>Dikarya</taxon>
        <taxon>Basidiomycota</taxon>
        <taxon>Agaricomycotina</taxon>
        <taxon>Agaricomycetes</taxon>
        <taxon>Agaricomycetidae</taxon>
        <taxon>Agaricales</taxon>
        <taxon>Marasmiineae</taxon>
        <taxon>Mycenaceae</taxon>
        <taxon>Mycena</taxon>
    </lineage>
</organism>
<accession>A0AAD7MGW5</accession>
<gene>
    <name evidence="1" type="ORF">B0H16DRAFT_1476408</name>
</gene>